<accession>A0A502IS77</accession>
<dbReference type="EMBL" id="CP033464">
    <property type="protein sequence ID" value="QDX91223.1"/>
    <property type="molecule type" value="Genomic_DNA"/>
</dbReference>
<feature type="binding site" evidence="1">
    <location>
        <begin position="140"/>
        <end position="142"/>
    </location>
    <ligand>
        <name>substrate</name>
    </ligand>
</feature>
<dbReference type="GO" id="GO:0016798">
    <property type="term" value="F:hydrolase activity, acting on glycosyl bonds"/>
    <property type="evidence" value="ECO:0007669"/>
    <property type="project" value="UniProtKB-KW"/>
</dbReference>
<comment type="catalytic activity">
    <reaction evidence="1">
        <text>D-ribose 5-phosphate + uracil = psi-UMP + H2O</text>
        <dbReference type="Rhea" id="RHEA:18337"/>
        <dbReference type="ChEBI" id="CHEBI:15377"/>
        <dbReference type="ChEBI" id="CHEBI:17568"/>
        <dbReference type="ChEBI" id="CHEBI:58380"/>
        <dbReference type="ChEBI" id="CHEBI:78346"/>
        <dbReference type="EC" id="4.2.1.70"/>
    </reaction>
</comment>
<keyword evidence="1" id="KW-0456">Lyase</keyword>
<sequence>MKNYLTFTEEVAHALENKLPIVALETTIISHGMPYPQNIEMAKKVEQIIRDNGAVPATIGIMDGKIKIGLNDQELEEFATNKSVEKVSRRDFPYVLATGKIGATTVAGTMIAAELAGIEMFATGGIGGVHRDGEVTWDVSADLTELANTSVAVVCAGCKSILDIGRTLEYLETQGVPVVGYKTDEFPSFYSRKSGYGVDYKLDTPDSVAAVMDMKWKLGMHGGMVISNPVPEESALPYDQIESVILQALAEAKENNIAGKKVTPFLLSKVKELTAGKSLETNIALVYHNAEVAAKVAVAFKNKQNQ</sequence>
<proteinExistence type="inferred from homology"/>
<dbReference type="HAMAP" id="MF_01876">
    <property type="entry name" value="PsiMP_glycosidase"/>
    <property type="match status" value="1"/>
</dbReference>
<feature type="active site" description="Proton donor" evidence="1">
    <location>
        <position position="25"/>
    </location>
</feature>
<feature type="binding site" evidence="1">
    <location>
        <position position="138"/>
    </location>
    <ligand>
        <name>Mn(2+)</name>
        <dbReference type="ChEBI" id="CHEBI:29035"/>
    </ligand>
</feature>
<dbReference type="GO" id="GO:0046872">
    <property type="term" value="F:metal ion binding"/>
    <property type="evidence" value="ECO:0007669"/>
    <property type="project" value="UniProtKB-KW"/>
</dbReference>
<feature type="binding site" evidence="1">
    <location>
        <position position="106"/>
    </location>
    <ligand>
        <name>substrate</name>
    </ligand>
</feature>
<dbReference type="Gene3D" id="3.40.1790.10">
    <property type="entry name" value="Indigoidine synthase domain"/>
    <property type="match status" value="1"/>
</dbReference>
<name>A0A502IS77_BRELA</name>
<protein>
    <recommendedName>
        <fullName evidence="1">Pseudouridine-5'-phosphate glycosidase</fullName>
        <shortName evidence="1">PsiMP glycosidase</shortName>
        <ecNumber evidence="1">4.2.1.70</ecNumber>
    </recommendedName>
</protein>
<feature type="active site" description="Nucleophile" evidence="1">
    <location>
        <position position="159"/>
    </location>
</feature>
<evidence type="ECO:0000256" key="1">
    <source>
        <dbReference type="HAMAP-Rule" id="MF_01876"/>
    </source>
</evidence>
<dbReference type="GO" id="GO:0005737">
    <property type="term" value="C:cytoplasm"/>
    <property type="evidence" value="ECO:0007669"/>
    <property type="project" value="TreeGrafter"/>
</dbReference>
<evidence type="ECO:0000313" key="3">
    <source>
        <dbReference type="Proteomes" id="UP000319432"/>
    </source>
</evidence>
<dbReference type="InterPro" id="IPR022830">
    <property type="entry name" value="Indigdn_synthA-like"/>
</dbReference>
<comment type="cofactor">
    <cofactor evidence="1">
        <name>Mn(2+)</name>
        <dbReference type="ChEBI" id="CHEBI:29035"/>
    </cofactor>
    <text evidence="1">Binds 1 Mn(2+) ion per subunit.</text>
</comment>
<reference evidence="2 3" key="1">
    <citation type="submission" date="2018-11" db="EMBL/GenBank/DDBJ databases">
        <title>Phylogenetic determinants of toxin gene distribution in genomes of Brevibacillus laterosporus.</title>
        <authorList>
            <person name="Glare T.R."/>
            <person name="Durrant A."/>
            <person name="Berry C."/>
            <person name="Palma L."/>
            <person name="Ormskirk M."/>
            <person name="Cox M.O."/>
        </authorList>
    </citation>
    <scope>NUCLEOTIDE SEQUENCE [LARGE SCALE GENOMIC DNA]</scope>
    <source>
        <strain evidence="2 3">1821L</strain>
    </source>
</reference>
<keyword evidence="1" id="KW-0378">Hydrolase</keyword>
<dbReference type="EC" id="4.2.1.70" evidence="1"/>
<dbReference type="Pfam" id="PF04227">
    <property type="entry name" value="Indigoidine_A"/>
    <property type="match status" value="1"/>
</dbReference>
<dbReference type="GO" id="GO:0004730">
    <property type="term" value="F:pseudouridylate synthase activity"/>
    <property type="evidence" value="ECO:0007669"/>
    <property type="project" value="UniProtKB-UniRule"/>
</dbReference>
<gene>
    <name evidence="1" type="primary">psuG</name>
    <name evidence="2" type="ORF">EEL30_01800</name>
</gene>
<dbReference type="OrthoDB" id="9805870at2"/>
<dbReference type="PANTHER" id="PTHR42909:SF1">
    <property type="entry name" value="CARBOHYDRATE KINASE PFKB DOMAIN-CONTAINING PROTEIN"/>
    <property type="match status" value="1"/>
</dbReference>
<comment type="function">
    <text evidence="1">Catalyzes the reversible cleavage of pseudouridine 5'-phosphate (PsiMP) to ribose 5-phosphate and uracil. Functions biologically in the cleavage direction, as part of a pseudouridine degradation pathway.</text>
</comment>
<dbReference type="GO" id="GO:0046113">
    <property type="term" value="P:nucleobase catabolic process"/>
    <property type="evidence" value="ECO:0007669"/>
    <property type="project" value="UniProtKB-UniRule"/>
</dbReference>
<comment type="similarity">
    <text evidence="1">Belongs to the pseudouridine-5'-phosphate glycosidase family.</text>
</comment>
<dbReference type="AlphaFoldDB" id="A0A502IS77"/>
<keyword evidence="1" id="KW-0464">Manganese</keyword>
<organism evidence="2 3">
    <name type="scientific">Brevibacillus laterosporus</name>
    <name type="common">Bacillus laterosporus</name>
    <dbReference type="NCBI Taxonomy" id="1465"/>
    <lineage>
        <taxon>Bacteria</taxon>
        <taxon>Bacillati</taxon>
        <taxon>Bacillota</taxon>
        <taxon>Bacilli</taxon>
        <taxon>Bacillales</taxon>
        <taxon>Paenibacillaceae</taxon>
        <taxon>Brevibacillus</taxon>
    </lineage>
</organism>
<comment type="subunit">
    <text evidence="1">Homotrimer.</text>
</comment>
<dbReference type="SUPFAM" id="SSF110581">
    <property type="entry name" value="Indigoidine synthase A-like"/>
    <property type="match status" value="1"/>
</dbReference>
<keyword evidence="1 2" id="KW-0326">Glycosidase</keyword>
<dbReference type="Proteomes" id="UP000319432">
    <property type="component" value="Chromosome"/>
</dbReference>
<feature type="binding site" evidence="1">
    <location>
        <position position="86"/>
    </location>
    <ligand>
        <name>substrate</name>
    </ligand>
</feature>
<dbReference type="PANTHER" id="PTHR42909">
    <property type="entry name" value="ZGC:136858"/>
    <property type="match status" value="1"/>
</dbReference>
<evidence type="ECO:0000313" key="2">
    <source>
        <dbReference type="EMBL" id="QDX91223.1"/>
    </source>
</evidence>
<keyword evidence="3" id="KW-1185">Reference proteome</keyword>
<keyword evidence="1" id="KW-0479">Metal-binding</keyword>
<dbReference type="InterPro" id="IPR007342">
    <property type="entry name" value="PsuG"/>
</dbReference>